<dbReference type="AlphaFoldDB" id="A0A9D7XHL8"/>
<organism evidence="1 2">
    <name type="scientific">Candidatus Defluviibacterium haderslevense</name>
    <dbReference type="NCBI Taxonomy" id="2981993"/>
    <lineage>
        <taxon>Bacteria</taxon>
        <taxon>Pseudomonadati</taxon>
        <taxon>Bacteroidota</taxon>
        <taxon>Saprospiria</taxon>
        <taxon>Saprospirales</taxon>
        <taxon>Saprospiraceae</taxon>
        <taxon>Candidatus Defluviibacterium</taxon>
    </lineage>
</organism>
<dbReference type="EMBL" id="JADKFW010000005">
    <property type="protein sequence ID" value="MBK9717942.1"/>
    <property type="molecule type" value="Genomic_DNA"/>
</dbReference>
<dbReference type="InterPro" id="IPR013783">
    <property type="entry name" value="Ig-like_fold"/>
</dbReference>
<reference evidence="1 2" key="1">
    <citation type="submission" date="2020-10" db="EMBL/GenBank/DDBJ databases">
        <title>Connecting structure to function with the recovery of over 1000 high-quality activated sludge metagenome-assembled genomes encoding full-length rRNA genes using long-read sequencing.</title>
        <authorList>
            <person name="Singleton C.M."/>
            <person name="Petriglieri F."/>
            <person name="Kristensen J.M."/>
            <person name="Kirkegaard R.H."/>
            <person name="Michaelsen T.Y."/>
            <person name="Andersen M.H."/>
            <person name="Karst S.M."/>
            <person name="Dueholm M.S."/>
            <person name="Nielsen P.H."/>
            <person name="Albertsen M."/>
        </authorList>
    </citation>
    <scope>NUCLEOTIDE SEQUENCE [LARGE SCALE GENOMIC DNA]</scope>
    <source>
        <strain evidence="1">Ribe_18-Q3-R11-54_BAT3C.373</strain>
    </source>
</reference>
<dbReference type="Proteomes" id="UP000808349">
    <property type="component" value="Unassembled WGS sequence"/>
</dbReference>
<proteinExistence type="predicted"/>
<accession>A0A9D7XHL8</accession>
<comment type="caution">
    <text evidence="1">The sequence shown here is derived from an EMBL/GenBank/DDBJ whole genome shotgun (WGS) entry which is preliminary data.</text>
</comment>
<evidence type="ECO:0000313" key="2">
    <source>
        <dbReference type="Proteomes" id="UP000808349"/>
    </source>
</evidence>
<gene>
    <name evidence="1" type="ORF">IPO85_10570</name>
</gene>
<name>A0A9D7XHL8_9BACT</name>
<sequence>MIKSSRLYRLCFFIIAFYGYLQSGIAEEVICKMTMCGKTYGPNDRPNLIDRDSFTIRVYGKYADLVEKATCSPIDQLYSNRELRIGSKKGMTFNPCESYVDIHIRIGTMFHSVNNITITLFGKNVLGQETKTFSFAFNLIPLIPTIRKIDIMDHGNPVSDYALYEGNIYQMLLTGEGTEMLSIANSNIEFVDSFHNRSIVNNYIVSTLYRVQFKKGATSTLNELNTKYLLPHCQVNPIIFKFAQPFKILSFVGPDLVDAGLNRKFGGVAAVCSGNNVTKVSTNRTTLDLVRAQIASPTTANPVVYQEVNWPDIRWGVKNIGESTTTSFTIQLKDSNTLLQSQTLSGLASGEEKLFTYIRPKSKKSLYRKLGCNPDQDVFINIITPRSEADLVRMEPYMWSDPLKYTIVIDAFQKVLETDEANNIKEY</sequence>
<dbReference type="Gene3D" id="2.60.40.10">
    <property type="entry name" value="Immunoglobulins"/>
    <property type="match status" value="1"/>
</dbReference>
<evidence type="ECO:0000313" key="1">
    <source>
        <dbReference type="EMBL" id="MBK9717942.1"/>
    </source>
</evidence>
<protein>
    <submittedName>
        <fullName evidence="1">Uncharacterized protein</fullName>
    </submittedName>
</protein>